<dbReference type="GO" id="GO:0003700">
    <property type="term" value="F:DNA-binding transcription factor activity"/>
    <property type="evidence" value="ECO:0007669"/>
    <property type="project" value="InterPro"/>
</dbReference>
<dbReference type="PRINTS" id="PR00778">
    <property type="entry name" value="HTHARSR"/>
</dbReference>
<dbReference type="CDD" id="cd00090">
    <property type="entry name" value="HTH_ARSR"/>
    <property type="match status" value="1"/>
</dbReference>
<dbReference type="InterPro" id="IPR011991">
    <property type="entry name" value="ArsR-like_HTH"/>
</dbReference>
<sequence>MPDDQAGLVVEVFRMLADATRVQILWSLATTEMSVNELAEHVRKPAPSVSQHLAKLRMARLVRTRRDGTTIFYSLENDHVRQLVIDAVFNAEHAGPGVPATTAATDCRQSPQHQMLDNRIHQRHNIFHIEEVTIMVATHTHDAPHTHDHQHGDITHSHAHTSHEHEHVAHEHPHSHDDGTQHTHEHVHQRGLEGLEGLEEVHSHAHS</sequence>
<evidence type="ECO:0000313" key="7">
    <source>
        <dbReference type="Proteomes" id="UP000189229"/>
    </source>
</evidence>
<comment type="caution">
    <text evidence="6">The sequence shown here is derived from an EMBL/GenBank/DDBJ whole genome shotgun (WGS) entry which is preliminary data.</text>
</comment>
<keyword evidence="3" id="KW-0804">Transcription</keyword>
<dbReference type="Pfam" id="PF01022">
    <property type="entry name" value="HTH_5"/>
    <property type="match status" value="1"/>
</dbReference>
<feature type="domain" description="HTH arsR-type" evidence="5">
    <location>
        <begin position="1"/>
        <end position="95"/>
    </location>
</feature>
<dbReference type="Proteomes" id="UP000189229">
    <property type="component" value="Unassembled WGS sequence"/>
</dbReference>
<dbReference type="SUPFAM" id="SSF46785">
    <property type="entry name" value="Winged helix' DNA-binding domain"/>
    <property type="match status" value="1"/>
</dbReference>
<evidence type="ECO:0000256" key="4">
    <source>
        <dbReference type="SAM" id="MobiDB-lite"/>
    </source>
</evidence>
<dbReference type="SMART" id="SM00418">
    <property type="entry name" value="HTH_ARSR"/>
    <property type="match status" value="1"/>
</dbReference>
<evidence type="ECO:0000256" key="1">
    <source>
        <dbReference type="ARBA" id="ARBA00023015"/>
    </source>
</evidence>
<dbReference type="NCBIfam" id="NF033788">
    <property type="entry name" value="HTH_metalloreg"/>
    <property type="match status" value="1"/>
</dbReference>
<dbReference type="PROSITE" id="PS50987">
    <property type="entry name" value="HTH_ARSR_2"/>
    <property type="match status" value="1"/>
</dbReference>
<dbReference type="InterPro" id="IPR001845">
    <property type="entry name" value="HTH_ArsR_DNA-bd_dom"/>
</dbReference>
<proteinExistence type="predicted"/>
<dbReference type="InterPro" id="IPR036390">
    <property type="entry name" value="WH_DNA-bd_sf"/>
</dbReference>
<protein>
    <submittedName>
        <fullName evidence="6">Bacterial regulatory, arsR family protein</fullName>
    </submittedName>
</protein>
<evidence type="ECO:0000313" key="6">
    <source>
        <dbReference type="EMBL" id="OOK70558.1"/>
    </source>
</evidence>
<name>A0A1V3WUZ8_MYCKA</name>
<evidence type="ECO:0000259" key="5">
    <source>
        <dbReference type="PROSITE" id="PS50987"/>
    </source>
</evidence>
<evidence type="ECO:0000256" key="2">
    <source>
        <dbReference type="ARBA" id="ARBA00023125"/>
    </source>
</evidence>
<dbReference type="InterPro" id="IPR051011">
    <property type="entry name" value="Metal_resp_trans_reg"/>
</dbReference>
<organism evidence="6 7">
    <name type="scientific">Mycobacterium kansasii</name>
    <dbReference type="NCBI Taxonomy" id="1768"/>
    <lineage>
        <taxon>Bacteria</taxon>
        <taxon>Bacillati</taxon>
        <taxon>Actinomycetota</taxon>
        <taxon>Actinomycetes</taxon>
        <taxon>Mycobacteriales</taxon>
        <taxon>Mycobacteriaceae</taxon>
        <taxon>Mycobacterium</taxon>
    </lineage>
</organism>
<dbReference type="Gene3D" id="1.10.10.10">
    <property type="entry name" value="Winged helix-like DNA-binding domain superfamily/Winged helix DNA-binding domain"/>
    <property type="match status" value="1"/>
</dbReference>
<evidence type="ECO:0000256" key="3">
    <source>
        <dbReference type="ARBA" id="ARBA00023163"/>
    </source>
</evidence>
<dbReference type="InterPro" id="IPR036388">
    <property type="entry name" value="WH-like_DNA-bd_sf"/>
</dbReference>
<keyword evidence="2" id="KW-0238">DNA-binding</keyword>
<gene>
    <name evidence="6" type="ORF">BZL30_6447</name>
</gene>
<dbReference type="GO" id="GO:0003677">
    <property type="term" value="F:DNA binding"/>
    <property type="evidence" value="ECO:0007669"/>
    <property type="project" value="UniProtKB-KW"/>
</dbReference>
<keyword evidence="1" id="KW-0805">Transcription regulation</keyword>
<accession>A0A1V3WUZ8</accession>
<dbReference type="AlphaFoldDB" id="A0A1V3WUZ8"/>
<dbReference type="PANTHER" id="PTHR43132">
    <property type="entry name" value="ARSENICAL RESISTANCE OPERON REPRESSOR ARSR-RELATED"/>
    <property type="match status" value="1"/>
</dbReference>
<reference evidence="6 7" key="1">
    <citation type="submission" date="2017-02" db="EMBL/GenBank/DDBJ databases">
        <title>Complete genome sequences of Mycobacterium kansasii strains isolated from rhesus macaques.</title>
        <authorList>
            <person name="Panda A."/>
            <person name="Nagaraj S."/>
            <person name="Zhao X."/>
            <person name="Tettelin H."/>
            <person name="Detolla L.J."/>
        </authorList>
    </citation>
    <scope>NUCLEOTIDE SEQUENCE [LARGE SCALE GENOMIC DNA]</scope>
    <source>
        <strain evidence="6 7">11-3813</strain>
    </source>
</reference>
<dbReference type="PANTHER" id="PTHR43132:SF8">
    <property type="entry name" value="HTH-TYPE TRANSCRIPTIONAL REGULATOR KMTR"/>
    <property type="match status" value="1"/>
</dbReference>
<dbReference type="EMBL" id="MVBM01000006">
    <property type="protein sequence ID" value="OOK70558.1"/>
    <property type="molecule type" value="Genomic_DNA"/>
</dbReference>
<feature type="region of interest" description="Disordered" evidence="4">
    <location>
        <begin position="143"/>
        <end position="189"/>
    </location>
</feature>